<protein>
    <submittedName>
        <fullName evidence="2">Jerky protein-like</fullName>
    </submittedName>
</protein>
<reference evidence="2 3" key="1">
    <citation type="submission" date="2019-08" db="EMBL/GenBank/DDBJ databases">
        <title>Whole genome of Aphis craccivora.</title>
        <authorList>
            <person name="Voronova N.V."/>
            <person name="Shulinski R.S."/>
            <person name="Bandarenka Y.V."/>
            <person name="Zhorov D.G."/>
            <person name="Warner D."/>
        </authorList>
    </citation>
    <scope>NUCLEOTIDE SEQUENCE [LARGE SCALE GENOMIC DNA]</scope>
    <source>
        <strain evidence="2">180601</strain>
        <tissue evidence="2">Whole Body</tissue>
    </source>
</reference>
<dbReference type="GO" id="GO:0005634">
    <property type="term" value="C:nucleus"/>
    <property type="evidence" value="ECO:0007669"/>
    <property type="project" value="TreeGrafter"/>
</dbReference>
<dbReference type="OrthoDB" id="8194272at2759"/>
<dbReference type="InterPro" id="IPR004875">
    <property type="entry name" value="DDE_SF_endonuclease_dom"/>
</dbReference>
<proteinExistence type="predicted"/>
<dbReference type="Proteomes" id="UP000478052">
    <property type="component" value="Unassembled WGS sequence"/>
</dbReference>
<feature type="domain" description="DDE-1" evidence="1">
    <location>
        <begin position="150"/>
        <end position="272"/>
    </location>
</feature>
<evidence type="ECO:0000259" key="1">
    <source>
        <dbReference type="Pfam" id="PF03184"/>
    </source>
</evidence>
<dbReference type="Pfam" id="PF03184">
    <property type="entry name" value="DDE_1"/>
    <property type="match status" value="1"/>
</dbReference>
<dbReference type="PANTHER" id="PTHR19303">
    <property type="entry name" value="TRANSPOSON"/>
    <property type="match status" value="1"/>
</dbReference>
<name>A0A6G0YPK5_APHCR</name>
<dbReference type="EMBL" id="VUJU01002987">
    <property type="protein sequence ID" value="KAF0759457.1"/>
    <property type="molecule type" value="Genomic_DNA"/>
</dbReference>
<dbReference type="GO" id="GO:0003677">
    <property type="term" value="F:DNA binding"/>
    <property type="evidence" value="ECO:0007669"/>
    <property type="project" value="TreeGrafter"/>
</dbReference>
<dbReference type="AlphaFoldDB" id="A0A6G0YPK5"/>
<sequence length="451" mass="51582">MLLNKKNLHIVMQQRDMGCQKSTIQRKVNEKNMLKVGRPNALSNIDEECLVKGICLSSKWGFSFTSFDIRLLVQNYLNKKGVKDSRFKDNLPRYSWYFENLENSLAGVSPQLIINYDETNMTDDPGKVKVVTRRGCKHPERILDSSKSSVSVMFAGTASGFLLPPYVVYKAEHLYDSWMDGGPRGTRYNRSKSGWFDRVIFKDWFKLVLLYFRKFPVDVPKAMIGDNLASHISLSVIDECKKYNIRFILLSPNSTHLCQPLDVAFFRPIKVQGENHKLQIENITSKNVIAGFKATEIYPLDQNKVIICVQPGKSIASKADKSDEEYDNIHLQSTKKKNQHKKVCAQLKNATISGFSKGDFVIVNLLYKSNYLKEQMKSFYAQVLNVHEIGSIEIFIFPDVEDIGSVTAEEIVDINLPNSKKDAIDFFQDKGLLPTNRECKNGHKKTVHWKK</sequence>
<comment type="caution">
    <text evidence="2">The sequence shown here is derived from an EMBL/GenBank/DDBJ whole genome shotgun (WGS) entry which is preliminary data.</text>
</comment>
<accession>A0A6G0YPK5</accession>
<dbReference type="InterPro" id="IPR050863">
    <property type="entry name" value="CenT-Element_Derived"/>
</dbReference>
<organism evidence="2 3">
    <name type="scientific">Aphis craccivora</name>
    <name type="common">Cowpea aphid</name>
    <dbReference type="NCBI Taxonomy" id="307492"/>
    <lineage>
        <taxon>Eukaryota</taxon>
        <taxon>Metazoa</taxon>
        <taxon>Ecdysozoa</taxon>
        <taxon>Arthropoda</taxon>
        <taxon>Hexapoda</taxon>
        <taxon>Insecta</taxon>
        <taxon>Pterygota</taxon>
        <taxon>Neoptera</taxon>
        <taxon>Paraneoptera</taxon>
        <taxon>Hemiptera</taxon>
        <taxon>Sternorrhyncha</taxon>
        <taxon>Aphidomorpha</taxon>
        <taxon>Aphidoidea</taxon>
        <taxon>Aphididae</taxon>
        <taxon>Aphidini</taxon>
        <taxon>Aphis</taxon>
        <taxon>Aphis</taxon>
    </lineage>
</organism>
<evidence type="ECO:0000313" key="3">
    <source>
        <dbReference type="Proteomes" id="UP000478052"/>
    </source>
</evidence>
<keyword evidence="3" id="KW-1185">Reference proteome</keyword>
<dbReference type="PANTHER" id="PTHR19303:SF74">
    <property type="entry name" value="POGO TRANSPOSABLE ELEMENT WITH KRAB DOMAIN"/>
    <property type="match status" value="1"/>
</dbReference>
<evidence type="ECO:0000313" key="2">
    <source>
        <dbReference type="EMBL" id="KAF0759457.1"/>
    </source>
</evidence>
<gene>
    <name evidence="2" type="ORF">FWK35_00006109</name>
</gene>